<dbReference type="NCBIfam" id="TIGR00362">
    <property type="entry name" value="DnaA"/>
    <property type="match status" value="1"/>
</dbReference>
<evidence type="ECO:0000256" key="1">
    <source>
        <dbReference type="ARBA" id="ARBA00006583"/>
    </source>
</evidence>
<comment type="similarity">
    <text evidence="1">Belongs to the DnaA family.</text>
</comment>
<dbReference type="CDD" id="cd00009">
    <property type="entry name" value="AAA"/>
    <property type="match status" value="1"/>
</dbReference>
<dbReference type="SMART" id="SM00760">
    <property type="entry name" value="Bac_DnaA_C"/>
    <property type="match status" value="1"/>
</dbReference>
<evidence type="ECO:0000313" key="10">
    <source>
        <dbReference type="EMBL" id="ABZ06692.1"/>
    </source>
</evidence>
<proteinExistence type="inferred from homology"/>
<dbReference type="Pfam" id="PF00308">
    <property type="entry name" value="Bac_DnaA"/>
    <property type="match status" value="1"/>
</dbReference>
<dbReference type="GO" id="GO:0003688">
    <property type="term" value="F:DNA replication origin binding"/>
    <property type="evidence" value="ECO:0007669"/>
    <property type="project" value="InterPro"/>
</dbReference>
<dbReference type="InterPro" id="IPR018312">
    <property type="entry name" value="Chromosome_initiator_DnaA_CS"/>
</dbReference>
<dbReference type="Gene3D" id="1.10.8.60">
    <property type="match status" value="1"/>
</dbReference>
<evidence type="ECO:0000259" key="9">
    <source>
        <dbReference type="SMART" id="SM00760"/>
    </source>
</evidence>
<dbReference type="HAMAP" id="MF_00377">
    <property type="entry name" value="DnaA_bact"/>
    <property type="match status" value="1"/>
</dbReference>
<dbReference type="SUPFAM" id="SSF48295">
    <property type="entry name" value="TrpR-like"/>
    <property type="match status" value="1"/>
</dbReference>
<dbReference type="Pfam" id="PF08299">
    <property type="entry name" value="Bac_DnaA_C"/>
    <property type="match status" value="1"/>
</dbReference>
<keyword evidence="5" id="KW-0067">ATP-binding</keyword>
<evidence type="ECO:0000256" key="3">
    <source>
        <dbReference type="ARBA" id="ARBA00022705"/>
    </source>
</evidence>
<dbReference type="InterPro" id="IPR001957">
    <property type="entry name" value="Chromosome_initiator_DnaA"/>
</dbReference>
<dbReference type="InterPro" id="IPR013317">
    <property type="entry name" value="DnaA_dom"/>
</dbReference>
<protein>
    <submittedName>
        <fullName evidence="10">Putative bacterial DnaA protein</fullName>
    </submittedName>
</protein>
<sequence length="461" mass="51240">MTTTANQPKELWEAVLGDLQMHVTRPNYETWLKNTVGIAFRDGEFVVGTPNAFVAEMLEQRMYSLISLTAERVVKGPVEVRFQVLLSEEVDATDEPEDADDQRLTEAEPTGVLHPTFSPKARLTTLNTKYTFGRFVVGKSNELAHAAAEAVSNRPGEVYSPLVLYGAVGLGKTHLMHAIGHRAVANGLSLIYATTEEFTNEYIKAIGEGRTEEFRDRYRSTDVLLLDDIQFLIGKEQTQEGFFHTFNALHMTNRQIVITSDRPVSALTLLEDRIQSRLAGGLVVDIQAPDIETRLAILRAKAETINQDVSQTVLDFLAERIHKNIRELEGSLNRVVAYADLTGSLLDVELVKRAIDGLADPDEHRAIPDYVVVDAVATHYGVDQQVLKGRKRDKKTAQARQMAMYLMREDGNMGLTAIGRVLGGKDHTTVAHGCDRIKTQLPVDAQLRRDLLKIREALAAA</sequence>
<name>B3T283_9ZZZZ</name>
<keyword evidence="2" id="KW-0963">Cytoplasm</keyword>
<dbReference type="Gene3D" id="3.30.300.180">
    <property type="match status" value="1"/>
</dbReference>
<dbReference type="InterPro" id="IPR020591">
    <property type="entry name" value="Chromosome_initiator_DnaA-like"/>
</dbReference>
<dbReference type="GO" id="GO:0005886">
    <property type="term" value="C:plasma membrane"/>
    <property type="evidence" value="ECO:0007669"/>
    <property type="project" value="TreeGrafter"/>
</dbReference>
<dbReference type="Gene3D" id="3.40.50.300">
    <property type="entry name" value="P-loop containing nucleotide triphosphate hydrolases"/>
    <property type="match status" value="1"/>
</dbReference>
<evidence type="ECO:0000256" key="2">
    <source>
        <dbReference type="ARBA" id="ARBA00022490"/>
    </source>
</evidence>
<gene>
    <name evidence="10" type="ORF">ALOHA_HF4000137B17ctg1g29</name>
</gene>
<dbReference type="GO" id="GO:0008289">
    <property type="term" value="F:lipid binding"/>
    <property type="evidence" value="ECO:0007669"/>
    <property type="project" value="UniProtKB-KW"/>
</dbReference>
<evidence type="ECO:0000259" key="8">
    <source>
        <dbReference type="SMART" id="SM00382"/>
    </source>
</evidence>
<dbReference type="InterPro" id="IPR024633">
    <property type="entry name" value="DnaA_N_dom"/>
</dbReference>
<keyword evidence="4" id="KW-0547">Nucleotide-binding</keyword>
<dbReference type="PROSITE" id="PS01008">
    <property type="entry name" value="DNAA"/>
    <property type="match status" value="1"/>
</dbReference>
<feature type="domain" description="AAA+ ATPase" evidence="8">
    <location>
        <begin position="158"/>
        <end position="290"/>
    </location>
</feature>
<dbReference type="EMBL" id="EU016582">
    <property type="protein sequence ID" value="ABZ06692.1"/>
    <property type="molecule type" value="Genomic_DNA"/>
</dbReference>
<dbReference type="GO" id="GO:0006275">
    <property type="term" value="P:regulation of DNA replication"/>
    <property type="evidence" value="ECO:0007669"/>
    <property type="project" value="InterPro"/>
</dbReference>
<dbReference type="AlphaFoldDB" id="B3T283"/>
<evidence type="ECO:0000256" key="6">
    <source>
        <dbReference type="ARBA" id="ARBA00023121"/>
    </source>
</evidence>
<dbReference type="PANTHER" id="PTHR30050:SF2">
    <property type="entry name" value="CHROMOSOMAL REPLICATION INITIATOR PROTEIN DNAA"/>
    <property type="match status" value="1"/>
</dbReference>
<keyword evidence="6" id="KW-0446">Lipid-binding</keyword>
<evidence type="ECO:0000256" key="4">
    <source>
        <dbReference type="ARBA" id="ARBA00022741"/>
    </source>
</evidence>
<keyword evidence="3" id="KW-0235">DNA replication</keyword>
<accession>B3T283</accession>
<dbReference type="SMART" id="SM00382">
    <property type="entry name" value="AAA"/>
    <property type="match status" value="1"/>
</dbReference>
<organism evidence="10">
    <name type="scientific">uncultured marine microorganism HF4000_137B17</name>
    <dbReference type="NCBI Taxonomy" id="455523"/>
    <lineage>
        <taxon>unclassified sequences</taxon>
        <taxon>environmental samples</taxon>
    </lineage>
</organism>
<dbReference type="InterPro" id="IPR027417">
    <property type="entry name" value="P-loop_NTPase"/>
</dbReference>
<dbReference type="Gene3D" id="1.10.1750.10">
    <property type="match status" value="1"/>
</dbReference>
<evidence type="ECO:0000256" key="5">
    <source>
        <dbReference type="ARBA" id="ARBA00022840"/>
    </source>
</evidence>
<dbReference type="CDD" id="cd06571">
    <property type="entry name" value="Bac_DnaA_C"/>
    <property type="match status" value="1"/>
</dbReference>
<dbReference type="Pfam" id="PF11638">
    <property type="entry name" value="DnaA_N"/>
    <property type="match status" value="1"/>
</dbReference>
<reference evidence="10" key="1">
    <citation type="journal article" date="2008" name="ISME J.">
        <title>Genomic patterns of recombination, clonal divergence and environment in marine microbial populations.</title>
        <authorList>
            <person name="Konstantinidis K.T."/>
            <person name="Delong E.F."/>
        </authorList>
    </citation>
    <scope>NUCLEOTIDE SEQUENCE</scope>
</reference>
<feature type="domain" description="Chromosomal replication initiator DnaA C-terminal" evidence="9">
    <location>
        <begin position="368"/>
        <end position="437"/>
    </location>
</feature>
<dbReference type="InterPro" id="IPR010921">
    <property type="entry name" value="Trp_repressor/repl_initiator"/>
</dbReference>
<dbReference type="SUPFAM" id="SSF52540">
    <property type="entry name" value="P-loop containing nucleoside triphosphate hydrolases"/>
    <property type="match status" value="1"/>
</dbReference>
<dbReference type="InterPro" id="IPR013159">
    <property type="entry name" value="DnaA_C"/>
</dbReference>
<dbReference type="PANTHER" id="PTHR30050">
    <property type="entry name" value="CHROMOSOMAL REPLICATION INITIATOR PROTEIN DNAA"/>
    <property type="match status" value="1"/>
</dbReference>
<dbReference type="PRINTS" id="PR00051">
    <property type="entry name" value="DNAA"/>
</dbReference>
<dbReference type="InterPro" id="IPR003593">
    <property type="entry name" value="AAA+_ATPase"/>
</dbReference>
<dbReference type="InterPro" id="IPR038454">
    <property type="entry name" value="DnaA_N_sf"/>
</dbReference>
<keyword evidence="7" id="KW-0238">DNA-binding</keyword>
<evidence type="ECO:0000256" key="7">
    <source>
        <dbReference type="ARBA" id="ARBA00023125"/>
    </source>
</evidence>
<dbReference type="GO" id="GO:0005524">
    <property type="term" value="F:ATP binding"/>
    <property type="evidence" value="ECO:0007669"/>
    <property type="project" value="UniProtKB-KW"/>
</dbReference>
<dbReference type="GO" id="GO:0006270">
    <property type="term" value="P:DNA replication initiation"/>
    <property type="evidence" value="ECO:0007669"/>
    <property type="project" value="InterPro"/>
</dbReference>